<reference evidence="1" key="1">
    <citation type="submission" date="2021-03" db="EMBL/GenBank/DDBJ databases">
        <authorList>
            <consortium name="DOE Joint Genome Institute"/>
            <person name="Ahrendt S."/>
            <person name="Looney B.P."/>
            <person name="Miyauchi S."/>
            <person name="Morin E."/>
            <person name="Drula E."/>
            <person name="Courty P.E."/>
            <person name="Chicoki N."/>
            <person name="Fauchery L."/>
            <person name="Kohler A."/>
            <person name="Kuo A."/>
            <person name="Labutti K."/>
            <person name="Pangilinan J."/>
            <person name="Lipzen A."/>
            <person name="Riley R."/>
            <person name="Andreopoulos W."/>
            <person name="He G."/>
            <person name="Johnson J."/>
            <person name="Barry K.W."/>
            <person name="Grigoriev I.V."/>
            <person name="Nagy L."/>
            <person name="Hibbett D."/>
            <person name="Henrissat B."/>
            <person name="Matheny P.B."/>
            <person name="Labbe J."/>
            <person name="Martin F."/>
        </authorList>
    </citation>
    <scope>NUCLEOTIDE SEQUENCE</scope>
    <source>
        <strain evidence="1">HHB10654</strain>
    </source>
</reference>
<keyword evidence="2" id="KW-1185">Reference proteome</keyword>
<organism evidence="1 2">
    <name type="scientific">Artomyces pyxidatus</name>
    <dbReference type="NCBI Taxonomy" id="48021"/>
    <lineage>
        <taxon>Eukaryota</taxon>
        <taxon>Fungi</taxon>
        <taxon>Dikarya</taxon>
        <taxon>Basidiomycota</taxon>
        <taxon>Agaricomycotina</taxon>
        <taxon>Agaricomycetes</taxon>
        <taxon>Russulales</taxon>
        <taxon>Auriscalpiaceae</taxon>
        <taxon>Artomyces</taxon>
    </lineage>
</organism>
<protein>
    <submittedName>
        <fullName evidence="1">Nucleotide-diphospho-sugar transferase</fullName>
    </submittedName>
</protein>
<keyword evidence="1" id="KW-0808">Transferase</keyword>
<comment type="caution">
    <text evidence="1">The sequence shown here is derived from an EMBL/GenBank/DDBJ whole genome shotgun (WGS) entry which is preliminary data.</text>
</comment>
<name>A0ACB8T728_9AGAM</name>
<dbReference type="EMBL" id="MU277201">
    <property type="protein sequence ID" value="KAI0063801.1"/>
    <property type="molecule type" value="Genomic_DNA"/>
</dbReference>
<sequence length="410" mass="45860">MTLVTSLRSTPSVLTSAYCPTARVIPAAHASPSSPSHTPLTFLLPSPYDATATLHTSTYIHRLQVHICQPEMENERSLVSSCAGRHDASQHVLAMVVVLPDSPDTIRRLPNHPSVNPAAPISHSFLSSNASRAIVTTLYNDLYTTPVANLGHSLNAVDAYARRILLYIPGRLSERSMCIARAVGWELHAVPFIPPPHDGKGIHYRFVDQYTKLNLWKLDQLGIERAVYLDADTLVLRNFDELFDIPFAFAAVPDVWDVQFLLGFNAGVLVLRPSTDVFAHMMATLGEARFPLKDAEQAFLNLYFGADVVRLPYVYNGNLVIKERSPVMWQAMHDSVKIVHYTVPKPFPKVGKGIVEGDRLRKAIRKARNARGGLFREEIGWWERSYNDMQIEHRDALSKCDWIVDGAIES</sequence>
<proteinExistence type="predicted"/>
<evidence type="ECO:0000313" key="2">
    <source>
        <dbReference type="Proteomes" id="UP000814140"/>
    </source>
</evidence>
<dbReference type="Proteomes" id="UP000814140">
    <property type="component" value="Unassembled WGS sequence"/>
</dbReference>
<accession>A0ACB8T728</accession>
<evidence type="ECO:0000313" key="1">
    <source>
        <dbReference type="EMBL" id="KAI0063801.1"/>
    </source>
</evidence>
<gene>
    <name evidence="1" type="ORF">BV25DRAFT_362892</name>
</gene>
<reference evidence="1" key="2">
    <citation type="journal article" date="2022" name="New Phytol.">
        <title>Evolutionary transition to the ectomycorrhizal habit in the genomes of a hyperdiverse lineage of mushroom-forming fungi.</title>
        <authorList>
            <person name="Looney B."/>
            <person name="Miyauchi S."/>
            <person name="Morin E."/>
            <person name="Drula E."/>
            <person name="Courty P.E."/>
            <person name="Kohler A."/>
            <person name="Kuo A."/>
            <person name="LaButti K."/>
            <person name="Pangilinan J."/>
            <person name="Lipzen A."/>
            <person name="Riley R."/>
            <person name="Andreopoulos W."/>
            <person name="He G."/>
            <person name="Johnson J."/>
            <person name="Nolan M."/>
            <person name="Tritt A."/>
            <person name="Barry K.W."/>
            <person name="Grigoriev I.V."/>
            <person name="Nagy L.G."/>
            <person name="Hibbett D."/>
            <person name="Henrissat B."/>
            <person name="Matheny P.B."/>
            <person name="Labbe J."/>
            <person name="Martin F.M."/>
        </authorList>
    </citation>
    <scope>NUCLEOTIDE SEQUENCE</scope>
    <source>
        <strain evidence="1">HHB10654</strain>
    </source>
</reference>